<evidence type="ECO:0000256" key="2">
    <source>
        <dbReference type="SAM" id="Phobius"/>
    </source>
</evidence>
<evidence type="ECO:0000313" key="4">
    <source>
        <dbReference type="Proteomes" id="UP001271007"/>
    </source>
</evidence>
<evidence type="ECO:0000256" key="1">
    <source>
        <dbReference type="SAM" id="MobiDB-lite"/>
    </source>
</evidence>
<feature type="region of interest" description="Disordered" evidence="1">
    <location>
        <begin position="332"/>
        <end position="354"/>
    </location>
</feature>
<keyword evidence="2" id="KW-1133">Transmembrane helix</keyword>
<dbReference type="Proteomes" id="UP001271007">
    <property type="component" value="Unassembled WGS sequence"/>
</dbReference>
<keyword evidence="4" id="KW-1185">Reference proteome</keyword>
<name>A0AAJ0DPJ3_9PEZI</name>
<organism evidence="3 4">
    <name type="scientific">Extremus antarcticus</name>
    <dbReference type="NCBI Taxonomy" id="702011"/>
    <lineage>
        <taxon>Eukaryota</taxon>
        <taxon>Fungi</taxon>
        <taxon>Dikarya</taxon>
        <taxon>Ascomycota</taxon>
        <taxon>Pezizomycotina</taxon>
        <taxon>Dothideomycetes</taxon>
        <taxon>Dothideomycetidae</taxon>
        <taxon>Mycosphaerellales</taxon>
        <taxon>Extremaceae</taxon>
        <taxon>Extremus</taxon>
    </lineage>
</organism>
<gene>
    <name evidence="3" type="ORF">LTR09_004928</name>
</gene>
<feature type="region of interest" description="Disordered" evidence="1">
    <location>
        <begin position="74"/>
        <end position="95"/>
    </location>
</feature>
<dbReference type="EMBL" id="JAWDJX010000013">
    <property type="protein sequence ID" value="KAK3054150.1"/>
    <property type="molecule type" value="Genomic_DNA"/>
</dbReference>
<keyword evidence="2" id="KW-0812">Transmembrane</keyword>
<sequence>MSANVLWNAATTSNLLCAIVGIMEATIIVIVALDVAKYAFKFIPNRFPDPPLTAEQRFYQRRLERIERVINANTLAHGGSAPPPEKPESSPETKLSTAQIEAAAANLSRDIFPFFKLPTELQDQTYDCCAEDTTDIHIISKGRFKGQVTGTHPLLGVHNRQIHTDFGFRLAVTTPETFINVPDFDLTALKRYVRDIDKRISNNAHFDITAGHKLIVNLHITASWARNPDVLALEHDCKWLSNKTKPHNFNIVYRTKHVEDLQSARGPMDYGMTWSSCATFGVEDKSSGWGQIKWSFPKYAWEAYSRGPLELERQVLQQMEVQNLAPGTIASQQRQVQRQEDARDAQLQQWASEE</sequence>
<feature type="transmembrane region" description="Helical" evidence="2">
    <location>
        <begin position="12"/>
        <end position="36"/>
    </location>
</feature>
<proteinExistence type="predicted"/>
<comment type="caution">
    <text evidence="3">The sequence shown here is derived from an EMBL/GenBank/DDBJ whole genome shotgun (WGS) entry which is preliminary data.</text>
</comment>
<accession>A0AAJ0DPJ3</accession>
<protein>
    <submittedName>
        <fullName evidence="3">Uncharacterized protein</fullName>
    </submittedName>
</protein>
<reference evidence="3" key="1">
    <citation type="submission" date="2023-04" db="EMBL/GenBank/DDBJ databases">
        <title>Black Yeasts Isolated from many extreme environments.</title>
        <authorList>
            <person name="Coleine C."/>
            <person name="Stajich J.E."/>
            <person name="Selbmann L."/>
        </authorList>
    </citation>
    <scope>NUCLEOTIDE SEQUENCE</scope>
    <source>
        <strain evidence="3">CCFEE 5312</strain>
    </source>
</reference>
<keyword evidence="2" id="KW-0472">Membrane</keyword>
<evidence type="ECO:0000313" key="3">
    <source>
        <dbReference type="EMBL" id="KAK3054150.1"/>
    </source>
</evidence>
<dbReference type="AlphaFoldDB" id="A0AAJ0DPJ3"/>